<feature type="compositionally biased region" description="Basic and acidic residues" evidence="1">
    <location>
        <begin position="42"/>
        <end position="55"/>
    </location>
</feature>
<feature type="region of interest" description="Disordered" evidence="1">
    <location>
        <begin position="35"/>
        <end position="88"/>
    </location>
</feature>
<protein>
    <submittedName>
        <fullName evidence="2">Uncharacterized protein</fullName>
    </submittedName>
</protein>
<organism evidence="2 3">
    <name type="scientific">Ridgeia piscesae</name>
    <name type="common">Tubeworm</name>
    <dbReference type="NCBI Taxonomy" id="27915"/>
    <lineage>
        <taxon>Eukaryota</taxon>
        <taxon>Metazoa</taxon>
        <taxon>Spiralia</taxon>
        <taxon>Lophotrochozoa</taxon>
        <taxon>Annelida</taxon>
        <taxon>Polychaeta</taxon>
        <taxon>Sedentaria</taxon>
        <taxon>Canalipalpata</taxon>
        <taxon>Sabellida</taxon>
        <taxon>Siboglinidae</taxon>
        <taxon>Ridgeia</taxon>
    </lineage>
</organism>
<sequence>MAEESSGRTEVPLPEFVSKQPNTIVVCAEENGAKAAASGCGDDGKASNDADERNANAEVARNTDPEGDEDGDEDDNKGQEEEEEELPFPGFVPKAFYCLKQTSLPRYWCLMLITWPYPFADRVCMCVCVCVF</sequence>
<name>A0AAD9L4U0_RIDPI</name>
<keyword evidence="3" id="KW-1185">Reference proteome</keyword>
<evidence type="ECO:0000313" key="3">
    <source>
        <dbReference type="Proteomes" id="UP001209878"/>
    </source>
</evidence>
<gene>
    <name evidence="2" type="ORF">NP493_342g01022</name>
</gene>
<dbReference type="AlphaFoldDB" id="A0AAD9L4U0"/>
<evidence type="ECO:0000313" key="2">
    <source>
        <dbReference type="EMBL" id="KAK2182655.1"/>
    </source>
</evidence>
<evidence type="ECO:0000256" key="1">
    <source>
        <dbReference type="SAM" id="MobiDB-lite"/>
    </source>
</evidence>
<accession>A0AAD9L4U0</accession>
<comment type="caution">
    <text evidence="2">The sequence shown here is derived from an EMBL/GenBank/DDBJ whole genome shotgun (WGS) entry which is preliminary data.</text>
</comment>
<feature type="compositionally biased region" description="Acidic residues" evidence="1">
    <location>
        <begin position="65"/>
        <end position="86"/>
    </location>
</feature>
<reference evidence="2" key="1">
    <citation type="journal article" date="2023" name="Mol. Biol. Evol.">
        <title>Third-Generation Sequencing Reveals the Adaptive Role of the Epigenome in Three Deep-Sea Polychaetes.</title>
        <authorList>
            <person name="Perez M."/>
            <person name="Aroh O."/>
            <person name="Sun Y."/>
            <person name="Lan Y."/>
            <person name="Juniper S.K."/>
            <person name="Young C.R."/>
            <person name="Angers B."/>
            <person name="Qian P.Y."/>
        </authorList>
    </citation>
    <scope>NUCLEOTIDE SEQUENCE</scope>
    <source>
        <strain evidence="2">R07B-5</strain>
    </source>
</reference>
<dbReference type="Proteomes" id="UP001209878">
    <property type="component" value="Unassembled WGS sequence"/>
</dbReference>
<dbReference type="EMBL" id="JAODUO010000342">
    <property type="protein sequence ID" value="KAK2182655.1"/>
    <property type="molecule type" value="Genomic_DNA"/>
</dbReference>
<proteinExistence type="predicted"/>